<dbReference type="PANTHER" id="PTHR11802:SF472">
    <property type="entry name" value="SERINE CARBOXYPEPTIDASE CPVL-RELATED"/>
    <property type="match status" value="1"/>
</dbReference>
<evidence type="ECO:0000256" key="6">
    <source>
        <dbReference type="ARBA" id="ARBA00023180"/>
    </source>
</evidence>
<dbReference type="AlphaFoldDB" id="A0AAD7ZV98"/>
<dbReference type="PANTHER" id="PTHR11802">
    <property type="entry name" value="SERINE PROTEASE FAMILY S10 SERINE CARBOXYPEPTIDASE"/>
    <property type="match status" value="1"/>
</dbReference>
<evidence type="ECO:0000256" key="2">
    <source>
        <dbReference type="ARBA" id="ARBA00022645"/>
    </source>
</evidence>
<dbReference type="InterPro" id="IPR033124">
    <property type="entry name" value="Ser_caboxypep_his_AS"/>
</dbReference>
<dbReference type="PROSITE" id="PS00560">
    <property type="entry name" value="CARBOXYPEPT_SER_HIS"/>
    <property type="match status" value="1"/>
</dbReference>
<keyword evidence="3 7" id="KW-0645">Protease</keyword>
<dbReference type="PROSITE" id="PS00131">
    <property type="entry name" value="CARBOXYPEPT_SER_SER"/>
    <property type="match status" value="1"/>
</dbReference>
<evidence type="ECO:0000256" key="1">
    <source>
        <dbReference type="ARBA" id="ARBA00009431"/>
    </source>
</evidence>
<dbReference type="InterPro" id="IPR001563">
    <property type="entry name" value="Peptidase_S10"/>
</dbReference>
<dbReference type="GO" id="GO:0004185">
    <property type="term" value="F:serine-type carboxypeptidase activity"/>
    <property type="evidence" value="ECO:0007669"/>
    <property type="project" value="UniProtKB-UniRule"/>
</dbReference>
<evidence type="ECO:0000256" key="7">
    <source>
        <dbReference type="RuleBase" id="RU361156"/>
    </source>
</evidence>
<keyword evidence="9" id="KW-1185">Reference proteome</keyword>
<proteinExistence type="inferred from homology"/>
<keyword evidence="5 7" id="KW-0378">Hydrolase</keyword>
<reference evidence="8" key="2">
    <citation type="submission" date="2023-05" db="EMBL/GenBank/DDBJ databases">
        <authorList>
            <person name="Fouks B."/>
        </authorList>
    </citation>
    <scope>NUCLEOTIDE SEQUENCE</scope>
    <source>
        <strain evidence="8">Stay&amp;Tobe</strain>
        <tissue evidence="8">Testes</tissue>
    </source>
</reference>
<dbReference type="Pfam" id="PF00450">
    <property type="entry name" value="Peptidase_S10"/>
    <property type="match status" value="1"/>
</dbReference>
<evidence type="ECO:0000256" key="5">
    <source>
        <dbReference type="ARBA" id="ARBA00022801"/>
    </source>
</evidence>
<keyword evidence="2 7" id="KW-0121">Carboxypeptidase</keyword>
<protein>
    <recommendedName>
        <fullName evidence="7">Carboxypeptidase</fullName>
        <ecNumber evidence="7">3.4.16.-</ecNumber>
    </recommendedName>
</protein>
<sequence>MFINTLFLVLLTQGVVSLSVYLDRRSPRSVFRPSSEEYSVRKSDKSRLILTPLIESGNLSEARNLSRVSGGPFSKDVLSYSGFFTVNETHNSNMFFWFFPAEKRYETAPVILWLQGGPGASSLYGLFEEIGPYKISETTKTSLIMNPYSWHKDHSLLFIDNPVGTGFSFTENEGFVRNQTQVGSQLYDALIQFFTMFPELQDLPFYIAGESYAGKFIPAVGYTIHKRNPKAELKINLQGLAVGNGFTDPISMISRSHLLFQLGLIDSYSYQEMKNTEEGCKQLILTEKYMEALECWYENVKIFTRETTYKNEYNFMKPERIDLTKKLDYFLKQDDVRSALHVGDILFSESGFDVMMNMRMDKMKSVKPWLEELLEHYRVLYYSGQLDIIVAYSMSVNMYNSLNFSAAEEYRIASREPWFVDGELAGYMKSAGKFTEVLVRNAGHMVPADQPKWALDLINRFTHDNLLRSTSRVNFT</sequence>
<dbReference type="GO" id="GO:0006508">
    <property type="term" value="P:proteolysis"/>
    <property type="evidence" value="ECO:0007669"/>
    <property type="project" value="UniProtKB-KW"/>
</dbReference>
<organism evidence="8 9">
    <name type="scientific">Diploptera punctata</name>
    <name type="common">Pacific beetle cockroach</name>
    <dbReference type="NCBI Taxonomy" id="6984"/>
    <lineage>
        <taxon>Eukaryota</taxon>
        <taxon>Metazoa</taxon>
        <taxon>Ecdysozoa</taxon>
        <taxon>Arthropoda</taxon>
        <taxon>Hexapoda</taxon>
        <taxon>Insecta</taxon>
        <taxon>Pterygota</taxon>
        <taxon>Neoptera</taxon>
        <taxon>Polyneoptera</taxon>
        <taxon>Dictyoptera</taxon>
        <taxon>Blattodea</taxon>
        <taxon>Blaberoidea</taxon>
        <taxon>Blaberidae</taxon>
        <taxon>Diplopterinae</taxon>
        <taxon>Diploptera</taxon>
    </lineage>
</organism>
<keyword evidence="4 7" id="KW-0732">Signal</keyword>
<name>A0AAD7ZV98_DIPPU</name>
<evidence type="ECO:0000256" key="4">
    <source>
        <dbReference type="ARBA" id="ARBA00022729"/>
    </source>
</evidence>
<evidence type="ECO:0000313" key="8">
    <source>
        <dbReference type="EMBL" id="KAJ9586802.1"/>
    </source>
</evidence>
<dbReference type="SUPFAM" id="SSF53474">
    <property type="entry name" value="alpha/beta-Hydrolases"/>
    <property type="match status" value="1"/>
</dbReference>
<dbReference type="EMBL" id="JASPKZ010006837">
    <property type="protein sequence ID" value="KAJ9586802.1"/>
    <property type="molecule type" value="Genomic_DNA"/>
</dbReference>
<feature type="signal peptide" evidence="7">
    <location>
        <begin position="1"/>
        <end position="17"/>
    </location>
</feature>
<dbReference type="PRINTS" id="PR00724">
    <property type="entry name" value="CRBOXYPTASEC"/>
</dbReference>
<reference evidence="8" key="1">
    <citation type="journal article" date="2023" name="IScience">
        <title>Live-bearing cockroach genome reveals convergent evolutionary mechanisms linked to viviparity in insects and beyond.</title>
        <authorList>
            <person name="Fouks B."/>
            <person name="Harrison M.C."/>
            <person name="Mikhailova A.A."/>
            <person name="Marchal E."/>
            <person name="English S."/>
            <person name="Carruthers M."/>
            <person name="Jennings E.C."/>
            <person name="Chiamaka E.L."/>
            <person name="Frigard R.A."/>
            <person name="Pippel M."/>
            <person name="Attardo G.M."/>
            <person name="Benoit J.B."/>
            <person name="Bornberg-Bauer E."/>
            <person name="Tobe S.S."/>
        </authorList>
    </citation>
    <scope>NUCLEOTIDE SEQUENCE</scope>
    <source>
        <strain evidence="8">Stay&amp;Tobe</strain>
    </source>
</reference>
<dbReference type="Proteomes" id="UP001233999">
    <property type="component" value="Unassembled WGS sequence"/>
</dbReference>
<dbReference type="EC" id="3.4.16.-" evidence="7"/>
<accession>A0AAD7ZV98</accession>
<comment type="caution">
    <text evidence="8">The sequence shown here is derived from an EMBL/GenBank/DDBJ whole genome shotgun (WGS) entry which is preliminary data.</text>
</comment>
<gene>
    <name evidence="8" type="ORF">L9F63_019588</name>
</gene>
<dbReference type="Gene3D" id="3.40.50.1820">
    <property type="entry name" value="alpha/beta hydrolase"/>
    <property type="match status" value="1"/>
</dbReference>
<evidence type="ECO:0000313" key="9">
    <source>
        <dbReference type="Proteomes" id="UP001233999"/>
    </source>
</evidence>
<dbReference type="InterPro" id="IPR029058">
    <property type="entry name" value="AB_hydrolase_fold"/>
</dbReference>
<comment type="similarity">
    <text evidence="1 7">Belongs to the peptidase S10 family.</text>
</comment>
<feature type="chain" id="PRO_5041777470" description="Carboxypeptidase" evidence="7">
    <location>
        <begin position="18"/>
        <end position="476"/>
    </location>
</feature>
<dbReference type="InterPro" id="IPR018202">
    <property type="entry name" value="Ser_caboxypep_ser_AS"/>
</dbReference>
<keyword evidence="6" id="KW-0325">Glycoprotein</keyword>
<evidence type="ECO:0000256" key="3">
    <source>
        <dbReference type="ARBA" id="ARBA00022670"/>
    </source>
</evidence>